<proteinExistence type="predicted"/>
<dbReference type="EMBL" id="ABVQ01000034">
    <property type="protein sequence ID" value="EEC58500.1"/>
    <property type="molecule type" value="Genomic_DNA"/>
</dbReference>
<comment type="caution">
    <text evidence="1">The sequence shown here is derived from an EMBL/GenBank/DDBJ whole genome shotgun (WGS) entry which is preliminary data.</text>
</comment>
<keyword evidence="2" id="KW-1185">Reference proteome</keyword>
<reference evidence="1 2" key="2">
    <citation type="submission" date="2008-11" db="EMBL/GenBank/DDBJ databases">
        <authorList>
            <person name="Fulton L."/>
            <person name="Clifton S."/>
            <person name="Fulton B."/>
            <person name="Xu J."/>
            <person name="Minx P."/>
            <person name="Pepin K.H."/>
            <person name="Johnson M."/>
            <person name="Bhonagiri V."/>
            <person name="Nash W.E."/>
            <person name="Mardis E.R."/>
            <person name="Wilson R.K."/>
        </authorList>
    </citation>
    <scope>NUCLEOTIDE SEQUENCE [LARGE SCALE GENOMIC DNA]</scope>
    <source>
        <strain evidence="1 2">ATCC 43243</strain>
    </source>
</reference>
<protein>
    <submittedName>
        <fullName evidence="1">Uncharacterized protein</fullName>
    </submittedName>
</protein>
<accession>B7APM6</accession>
<gene>
    <name evidence="1" type="ORF">BACPEC_00632</name>
</gene>
<reference evidence="1 2" key="1">
    <citation type="submission" date="2008-11" db="EMBL/GenBank/DDBJ databases">
        <title>Draft genome sequence of Bacteroides pectinophilus (ATCC 43243).</title>
        <authorList>
            <person name="Sudarsanam P."/>
            <person name="Ley R."/>
            <person name="Guruge J."/>
            <person name="Turnbaugh P.J."/>
            <person name="Mahowald M."/>
            <person name="Liep D."/>
            <person name="Gordon J."/>
        </authorList>
    </citation>
    <scope>NUCLEOTIDE SEQUENCE [LARGE SCALE GENOMIC DNA]</scope>
    <source>
        <strain evidence="1 2">ATCC 43243</strain>
    </source>
</reference>
<dbReference type="Proteomes" id="UP000003136">
    <property type="component" value="Unassembled WGS sequence"/>
</dbReference>
<name>B7APM6_9FIRM</name>
<dbReference type="AlphaFoldDB" id="B7APM6"/>
<organism evidence="1 2">
    <name type="scientific">[Bacteroides] pectinophilus ATCC 43243</name>
    <dbReference type="NCBI Taxonomy" id="483218"/>
    <lineage>
        <taxon>Bacteria</taxon>
        <taxon>Bacillati</taxon>
        <taxon>Bacillota</taxon>
        <taxon>Clostridia</taxon>
        <taxon>Eubacteriales</taxon>
    </lineage>
</organism>
<dbReference type="STRING" id="483218.BACPEC_00632"/>
<sequence>MGTFIYRSGNGRGIIAAFFVVGGNNHLKNYILWCQCRRIYR</sequence>
<evidence type="ECO:0000313" key="2">
    <source>
        <dbReference type="Proteomes" id="UP000003136"/>
    </source>
</evidence>
<dbReference type="HOGENOM" id="CLU_3265886_0_0_9"/>
<evidence type="ECO:0000313" key="1">
    <source>
        <dbReference type="EMBL" id="EEC58500.1"/>
    </source>
</evidence>